<evidence type="ECO:0000256" key="7">
    <source>
        <dbReference type="SAM" id="Coils"/>
    </source>
</evidence>
<dbReference type="Gene3D" id="1.10.150.400">
    <property type="match status" value="1"/>
</dbReference>
<dbReference type="InterPro" id="IPR023214">
    <property type="entry name" value="HAD_sf"/>
</dbReference>
<dbReference type="InterPro" id="IPR043148">
    <property type="entry name" value="TagF_C"/>
</dbReference>
<feature type="coiled-coil region" evidence="7">
    <location>
        <begin position="1106"/>
        <end position="1140"/>
    </location>
</feature>
<dbReference type="GO" id="GO:0047355">
    <property type="term" value="F:CDP-glycerol glycerophosphotransferase activity"/>
    <property type="evidence" value="ECO:0007669"/>
    <property type="project" value="InterPro"/>
</dbReference>
<dbReference type="InterPro" id="IPR051612">
    <property type="entry name" value="Teichoic_Acid_Biosynth"/>
</dbReference>
<accession>A0A8I0DTI3</accession>
<dbReference type="EMBL" id="JACOOX010000001">
    <property type="protein sequence ID" value="MBC5661287.1"/>
    <property type="molecule type" value="Genomic_DNA"/>
</dbReference>
<dbReference type="InterPro" id="IPR043149">
    <property type="entry name" value="TagF_N"/>
</dbReference>
<name>A0A8I0DTI3_9FIRM</name>
<keyword evidence="4 8" id="KW-0808">Transferase</keyword>
<evidence type="ECO:0000256" key="5">
    <source>
        <dbReference type="ARBA" id="ARBA00022944"/>
    </source>
</evidence>
<dbReference type="Proteomes" id="UP000615234">
    <property type="component" value="Unassembled WGS sequence"/>
</dbReference>
<keyword evidence="9" id="KW-1185">Reference proteome</keyword>
<protein>
    <submittedName>
        <fullName evidence="8">CDP-glycerol glycerophosphotransferase family protein</fullName>
    </submittedName>
</protein>
<keyword evidence="6" id="KW-0472">Membrane</keyword>
<dbReference type="SUPFAM" id="SSF53756">
    <property type="entry name" value="UDP-Glycosyltransferase/glycogen phosphorylase"/>
    <property type="match status" value="3"/>
</dbReference>
<organism evidence="8 9">
    <name type="scientific">Coprococcus hominis</name>
    <name type="common">ex Liu et al. 2022</name>
    <dbReference type="NCBI Taxonomy" id="2763039"/>
    <lineage>
        <taxon>Bacteria</taxon>
        <taxon>Bacillati</taxon>
        <taxon>Bacillota</taxon>
        <taxon>Clostridia</taxon>
        <taxon>Lachnospirales</taxon>
        <taxon>Lachnospiraceae</taxon>
        <taxon>Coprococcus</taxon>
    </lineage>
</organism>
<evidence type="ECO:0000313" key="9">
    <source>
        <dbReference type="Proteomes" id="UP000615234"/>
    </source>
</evidence>
<dbReference type="PANTHER" id="PTHR37316:SF3">
    <property type="entry name" value="TEICHOIC ACID GLYCEROL-PHOSPHATE TRANSFERASE"/>
    <property type="match status" value="1"/>
</dbReference>
<dbReference type="Gene3D" id="3.40.50.12580">
    <property type="match status" value="3"/>
</dbReference>
<comment type="subcellular location">
    <subcellularLocation>
        <location evidence="1">Cell membrane</location>
        <topology evidence="1">Peripheral membrane protein</topology>
    </subcellularLocation>
</comment>
<dbReference type="RefSeq" id="WP_117808858.1">
    <property type="nucleotide sequence ID" value="NZ_JACOOX010000001.1"/>
</dbReference>
<dbReference type="GO" id="GO:0005886">
    <property type="term" value="C:plasma membrane"/>
    <property type="evidence" value="ECO:0007669"/>
    <property type="project" value="UniProtKB-SubCell"/>
</dbReference>
<evidence type="ECO:0000313" key="8">
    <source>
        <dbReference type="EMBL" id="MBC5661287.1"/>
    </source>
</evidence>
<sequence length="1890" mass="220798">MHLGVLKKFLNKKIDGKEINTEAAGKADITEKVILEDQEIDIEQKKELIEQAKQEKLDQIRAMEDEINAEETAHVHEICAGKEKDKVWAFCAGQYSNDFRGNPKYLFLYINNYRKDIVPYWLCDDVELIEMIRGMGFHAYRMGTPQAETIISYTGVLVSEQVKAFIPDGLEQAKYLNLWHGVGGVKVVERKIKEGRLLPELAKKYIARNEYYRTYELYLAPSAFIENIAKAELGLTEKQIVRAGYPRCLYQANYKKIETYDHDLIGQKGLPEDTKIVAYTPTYRNNSDGELFSKAIPDIDRIIEVCEKEHLLMIFKMHPLLEKEQGFLWAKQRYADCKWLLFWDNTNDFYEILDKIDLCIMDYSSIFTDFIAAGCKHFLRYAFDFDNDDLDFPMDYDEVTPGRKCKNFDELVQALSEYEKDDISDSLDRISKLYWEYSTSDSMDKIIDSTIAFVPEKVELPTLYSFDIFDTLFSRKVLDPVGIFYYVQEKMQEDGGFPRALVLNYPSIRKTSEANVREYYNKSIALRESEKVEIQFDEIFVRMASVYNLTDEQVQKLKAWELECEYDNVIPLPEQIDMIKKYLAQKDTVILVSDMYLPKDVILEMLRRADPMLTELPLYLSCEYGVQKVSQQLFFEVFASFEPYYDFKKWVHYGDNPIADHNPPRKIGIEVRQVTKPEFSDIQTQLVEQLGTYDSYLVAALQTRMAAKAVYTRDEFVSTFVTICMVPYVDWALRDAIRRGYQTLYFISRDGHPLKRIADAIIEARGLNVKTKYIYASRRTWRIPSFIHEVDREFWEPYGSFGNITSKDKLLKAMDLTDRQFRKFFPAVVLDGVNFTDKKVLNGLIDIFKKSESYNQYLMKKGAEERVLVSRYLEQEIDRTEKFAFVEYWGRGYTQDCFVRLWHDIVGEEVDVPYYYSRTVLPTIGHSVRYNFTTNNTAQFFMEGIFANMPYKSIEKYQVVDGRVEPIIVPVPHDTSLFDSMQRLLPEFAYQYAKLPLHTPEDTDRMLYEFALNYYRNNLENEEFAEQIGGLVDSISLYGKKREFAPPFTMKMLDSFASKEKTRGMGSVTTSITMSVTRASEEVKRRYFEMYQIMPGDGYASGRLLSEGELEENRKYKEKYEEIKERAERFAELYDEASDVYGIENKIVFVTNAKNFTSGYLGKMAEMMKAHKEFSVVLLRMGNTKKTDEEIAAIVASARYIIVPAAIHLFCRTSFRMGTDMIMLRDNAFNLYNQGYEVRYFLKWKQKYFDYVLNNDTDILQVPSEHQRAEFDKQFSPKEMDREVLYGNCSTDMYFDKDFISEAKQKLQNLFPETADRKVILYMPTLRRVNSSSIWARIFNMQALSKLIGDKYCVVVSLNVIQSKNGFKNELEVEGFSKCINKNNGMTIRALMVASDVIVGDYRDSFFETTILRKPAYSTAYDYEKIIKGLNMSLHANAFDQNLFCPIVRTEQELADQLKQIDHYDYQKMDQFREKMFANCDGHSMERVRDYLLAHYKDYDNLVTKDEQKKNKEFYEKYQELKKVADEFAEAYELVVPETDIVDQIVLLSERALTNNDPLFQLKEYLKEQKISCKVLMLDQKKTDLLLLARELATARYIVTSKPVSILCRCELREETEQIMLPELAFSLYKKELQAVDEIRWKRKGAHLAAQNPVSVLQIPSEGQEDLFRKTYSGNGNVYCGLKGSCNTDQYFDQKLIEESRNALMKLIPELNGRKIILYMPSWRKDKETRKTAMLSLSKMQTALQDKYMVVLHFDQAGQKEKNLEQYEIPGFCKVLEKEIPARRLLMAADVIVGDYSALFFESVLLGKPMYSSAYDYETFIEKDSIQITAEEFANEMFCPIVKSAEDLVNEIRQIESYDYQKLEVFRKDVFADCDGNSVRRVAEYLQQQR</sequence>
<keyword evidence="7" id="KW-0175">Coiled coil</keyword>
<comment type="caution">
    <text evidence="8">The sequence shown here is derived from an EMBL/GenBank/DDBJ whole genome shotgun (WGS) entry which is preliminary data.</text>
</comment>
<keyword evidence="3" id="KW-1003">Cell membrane</keyword>
<feature type="coiled-coil region" evidence="7">
    <location>
        <begin position="35"/>
        <end position="73"/>
    </location>
</feature>
<comment type="similarity">
    <text evidence="2">Belongs to the CDP-glycerol glycerophosphotransferase family.</text>
</comment>
<evidence type="ECO:0000256" key="6">
    <source>
        <dbReference type="ARBA" id="ARBA00023136"/>
    </source>
</evidence>
<dbReference type="InterPro" id="IPR007554">
    <property type="entry name" value="Glycerophosphate_synth"/>
</dbReference>
<proteinExistence type="inferred from homology"/>
<evidence type="ECO:0000256" key="1">
    <source>
        <dbReference type="ARBA" id="ARBA00004202"/>
    </source>
</evidence>
<keyword evidence="5" id="KW-0777">Teichoic acid biosynthesis</keyword>
<evidence type="ECO:0000256" key="3">
    <source>
        <dbReference type="ARBA" id="ARBA00022475"/>
    </source>
</evidence>
<evidence type="ECO:0000256" key="2">
    <source>
        <dbReference type="ARBA" id="ARBA00010488"/>
    </source>
</evidence>
<dbReference type="GO" id="GO:0019350">
    <property type="term" value="P:teichoic acid biosynthetic process"/>
    <property type="evidence" value="ECO:0007669"/>
    <property type="project" value="UniProtKB-KW"/>
</dbReference>
<dbReference type="Gene3D" id="3.40.50.1000">
    <property type="entry name" value="HAD superfamily/HAD-like"/>
    <property type="match status" value="1"/>
</dbReference>
<dbReference type="Gene3D" id="3.40.50.11820">
    <property type="match status" value="2"/>
</dbReference>
<evidence type="ECO:0000256" key="4">
    <source>
        <dbReference type="ARBA" id="ARBA00022679"/>
    </source>
</evidence>
<gene>
    <name evidence="8" type="ORF">H8S09_00010</name>
</gene>
<reference evidence="8 9" key="1">
    <citation type="submission" date="2020-08" db="EMBL/GenBank/DDBJ databases">
        <title>Genome public.</title>
        <authorList>
            <person name="Liu C."/>
            <person name="Sun Q."/>
        </authorList>
    </citation>
    <scope>NUCLEOTIDE SEQUENCE [LARGE SCALE GENOMIC DNA]</scope>
    <source>
        <strain evidence="8 9">NSJ-10</strain>
    </source>
</reference>
<dbReference type="PANTHER" id="PTHR37316">
    <property type="entry name" value="TEICHOIC ACID GLYCEROL-PHOSPHATE PRIMASE"/>
    <property type="match status" value="1"/>
</dbReference>
<dbReference type="Pfam" id="PF04464">
    <property type="entry name" value="Glyphos_transf"/>
    <property type="match status" value="3"/>
</dbReference>